<feature type="transmembrane region" description="Helical" evidence="7">
    <location>
        <begin position="253"/>
        <end position="275"/>
    </location>
</feature>
<evidence type="ECO:0000256" key="7">
    <source>
        <dbReference type="SAM" id="Phobius"/>
    </source>
</evidence>
<sequence length="276" mass="27486">MKYAVALSALAAAATCVSAQTPDGCSSDYSGYFEYNPVPISGASKRDVAPLHKRQTQTCTSEPYSTLKGGVLTDQCGRTGEIVANAQFQYDVHLQNNAINTGGFSICANNTLAIAGSAVFYHCLSGTFYNLYDASIGAQCSPVYMEIIPCTLPADAGSDCPAGTPTSVSSSTSPSSISSTSVASVPSSTSGTSPAITPAAVAAPANAVLVVSMPYTYTSSNATASATATGTGVVTPGSTGTAKSSPIAFHGGAASLAMGGKLLVSAVAIAALAFLA</sequence>
<evidence type="ECO:0000256" key="6">
    <source>
        <dbReference type="SAM" id="MobiDB-lite"/>
    </source>
</evidence>
<dbReference type="GO" id="GO:0009277">
    <property type="term" value="C:fungal-type cell wall"/>
    <property type="evidence" value="ECO:0007669"/>
    <property type="project" value="TreeGrafter"/>
</dbReference>
<keyword evidence="7" id="KW-0812">Transmembrane</keyword>
<name>A0A8H6FRB3_9LECA</name>
<evidence type="ECO:0000256" key="4">
    <source>
        <dbReference type="ARBA" id="ARBA00022729"/>
    </source>
</evidence>
<reference evidence="10 11" key="1">
    <citation type="journal article" date="2020" name="Genomics">
        <title>Complete, high-quality genomes from long-read metagenomic sequencing of two wolf lichen thalli reveals enigmatic genome architecture.</title>
        <authorList>
            <person name="McKenzie S.K."/>
            <person name="Walston R.F."/>
            <person name="Allen J.L."/>
        </authorList>
    </citation>
    <scope>NUCLEOTIDE SEQUENCE [LARGE SCALE GENOMIC DNA]</scope>
    <source>
        <strain evidence="10">WasteWater2</strain>
    </source>
</reference>
<keyword evidence="11" id="KW-1185">Reference proteome</keyword>
<feature type="region of interest" description="Disordered" evidence="6">
    <location>
        <begin position="161"/>
        <end position="184"/>
    </location>
</feature>
<evidence type="ECO:0000256" key="5">
    <source>
        <dbReference type="ARBA" id="ARBA00038219"/>
    </source>
</evidence>
<feature type="signal peptide" evidence="8">
    <location>
        <begin position="1"/>
        <end position="19"/>
    </location>
</feature>
<dbReference type="AlphaFoldDB" id="A0A8H6FRB3"/>
<evidence type="ECO:0000256" key="8">
    <source>
        <dbReference type="SAM" id="SignalP"/>
    </source>
</evidence>
<dbReference type="Proteomes" id="UP000578531">
    <property type="component" value="Unassembled WGS sequence"/>
</dbReference>
<organism evidence="10 11">
    <name type="scientific">Letharia columbiana</name>
    <dbReference type="NCBI Taxonomy" id="112416"/>
    <lineage>
        <taxon>Eukaryota</taxon>
        <taxon>Fungi</taxon>
        <taxon>Dikarya</taxon>
        <taxon>Ascomycota</taxon>
        <taxon>Pezizomycotina</taxon>
        <taxon>Lecanoromycetes</taxon>
        <taxon>OSLEUM clade</taxon>
        <taxon>Lecanoromycetidae</taxon>
        <taxon>Lecanorales</taxon>
        <taxon>Lecanorineae</taxon>
        <taxon>Parmeliaceae</taxon>
        <taxon>Letharia</taxon>
    </lineage>
</organism>
<dbReference type="GeneID" id="59290248"/>
<feature type="chain" id="PRO_5034950312" description="Cell wall mannoprotein PIR1-like C-terminal domain-containing protein" evidence="8">
    <location>
        <begin position="20"/>
        <end position="276"/>
    </location>
</feature>
<evidence type="ECO:0000256" key="1">
    <source>
        <dbReference type="ARBA" id="ARBA00004191"/>
    </source>
</evidence>
<dbReference type="Pfam" id="PF22799">
    <property type="entry name" value="PIR1-like_C"/>
    <property type="match status" value="1"/>
</dbReference>
<proteinExistence type="inferred from homology"/>
<comment type="caution">
    <text evidence="10">The sequence shown here is derived from an EMBL/GenBank/DDBJ whole genome shotgun (WGS) entry which is preliminary data.</text>
</comment>
<evidence type="ECO:0000256" key="2">
    <source>
        <dbReference type="ARBA" id="ARBA00022512"/>
    </source>
</evidence>
<dbReference type="PANTHER" id="PTHR47254:SF1">
    <property type="entry name" value="CELL WALL MANNOPROTEIN CIS3-RELATED"/>
    <property type="match status" value="1"/>
</dbReference>
<comment type="similarity">
    <text evidence="5">Belongs to the PIR protein family.</text>
</comment>
<dbReference type="InterPro" id="IPR051153">
    <property type="entry name" value="Yeast_CWMannoprotein_PIR"/>
</dbReference>
<keyword evidence="4 8" id="KW-0732">Signal</keyword>
<keyword evidence="2" id="KW-0134">Cell wall</keyword>
<evidence type="ECO:0000259" key="9">
    <source>
        <dbReference type="Pfam" id="PF22799"/>
    </source>
</evidence>
<dbReference type="GO" id="GO:0031505">
    <property type="term" value="P:fungal-type cell wall organization"/>
    <property type="evidence" value="ECO:0007669"/>
    <property type="project" value="TreeGrafter"/>
</dbReference>
<protein>
    <recommendedName>
        <fullName evidence="9">Cell wall mannoprotein PIR1-like C-terminal domain-containing protein</fullName>
    </recommendedName>
</protein>
<evidence type="ECO:0000313" key="11">
    <source>
        <dbReference type="Proteomes" id="UP000578531"/>
    </source>
</evidence>
<gene>
    <name evidence="10" type="ORF">HO173_008593</name>
</gene>
<dbReference type="EMBL" id="JACCJC010000040">
    <property type="protein sequence ID" value="KAF6233301.1"/>
    <property type="molecule type" value="Genomic_DNA"/>
</dbReference>
<dbReference type="InterPro" id="IPR054508">
    <property type="entry name" value="PIR1-like_C"/>
</dbReference>
<accession>A0A8H6FRB3</accession>
<evidence type="ECO:0000256" key="3">
    <source>
        <dbReference type="ARBA" id="ARBA00022525"/>
    </source>
</evidence>
<feature type="domain" description="Cell wall mannoprotein PIR1-like C-terminal" evidence="9">
    <location>
        <begin position="70"/>
        <end position="143"/>
    </location>
</feature>
<comment type="subcellular location">
    <subcellularLocation>
        <location evidence="1">Secreted</location>
        <location evidence="1">Cell wall</location>
    </subcellularLocation>
</comment>
<keyword evidence="3" id="KW-0964">Secreted</keyword>
<keyword evidence="7" id="KW-1133">Transmembrane helix</keyword>
<dbReference type="GO" id="GO:0005199">
    <property type="term" value="F:structural constituent of cell wall"/>
    <property type="evidence" value="ECO:0007669"/>
    <property type="project" value="TreeGrafter"/>
</dbReference>
<dbReference type="RefSeq" id="XP_037162723.1">
    <property type="nucleotide sequence ID" value="XM_037310490.1"/>
</dbReference>
<keyword evidence="7" id="KW-0472">Membrane</keyword>
<dbReference type="PANTHER" id="PTHR47254">
    <property type="entry name" value="CELL WALL MANNOPROTEIN CIS3-RELATED"/>
    <property type="match status" value="1"/>
</dbReference>
<dbReference type="OrthoDB" id="5415592at2759"/>
<evidence type="ECO:0000313" key="10">
    <source>
        <dbReference type="EMBL" id="KAF6233301.1"/>
    </source>
</evidence>